<accession>A0AAE0IEM1</accession>
<feature type="compositionally biased region" description="Polar residues" evidence="1">
    <location>
        <begin position="169"/>
        <end position="185"/>
    </location>
</feature>
<dbReference type="EMBL" id="JAUEPO010000004">
    <property type="protein sequence ID" value="KAK3323617.1"/>
    <property type="molecule type" value="Genomic_DNA"/>
</dbReference>
<gene>
    <name evidence="2" type="ORF">B0T19DRAFT_210068</name>
</gene>
<comment type="caution">
    <text evidence="2">The sequence shown here is derived from an EMBL/GenBank/DDBJ whole genome shotgun (WGS) entry which is preliminary data.</text>
</comment>
<feature type="region of interest" description="Disordered" evidence="1">
    <location>
        <begin position="169"/>
        <end position="246"/>
    </location>
</feature>
<reference evidence="2" key="2">
    <citation type="submission" date="2023-06" db="EMBL/GenBank/DDBJ databases">
        <authorList>
            <consortium name="Lawrence Berkeley National Laboratory"/>
            <person name="Haridas S."/>
            <person name="Hensen N."/>
            <person name="Bonometti L."/>
            <person name="Westerberg I."/>
            <person name="Brannstrom I.O."/>
            <person name="Guillou S."/>
            <person name="Cros-Aarteil S."/>
            <person name="Calhoun S."/>
            <person name="Kuo A."/>
            <person name="Mondo S."/>
            <person name="Pangilinan J."/>
            <person name="Riley R."/>
            <person name="Labutti K."/>
            <person name="Andreopoulos B."/>
            <person name="Lipzen A."/>
            <person name="Chen C."/>
            <person name="Yanf M."/>
            <person name="Daum C."/>
            <person name="Ng V."/>
            <person name="Clum A."/>
            <person name="Steindorff A."/>
            <person name="Ohm R."/>
            <person name="Martin F."/>
            <person name="Silar P."/>
            <person name="Natvig D."/>
            <person name="Lalanne C."/>
            <person name="Gautier V."/>
            <person name="Ament-Velasquez S.L."/>
            <person name="Kruys A."/>
            <person name="Hutchinson M.I."/>
            <person name="Powell A.J."/>
            <person name="Barry K."/>
            <person name="Miller A.N."/>
            <person name="Grigoriev I.V."/>
            <person name="Debuchy R."/>
            <person name="Gladieux P."/>
            <person name="Thoren M.H."/>
            <person name="Johannesson H."/>
        </authorList>
    </citation>
    <scope>NUCLEOTIDE SEQUENCE</scope>
    <source>
        <strain evidence="2">SMH4131-1</strain>
    </source>
</reference>
<feature type="compositionally biased region" description="Polar residues" evidence="1">
    <location>
        <begin position="195"/>
        <end position="212"/>
    </location>
</feature>
<name>A0AAE0IEM1_9PEZI</name>
<proteinExistence type="predicted"/>
<protein>
    <submittedName>
        <fullName evidence="2">Uncharacterized protein</fullName>
    </submittedName>
</protein>
<feature type="compositionally biased region" description="Basic and acidic residues" evidence="1">
    <location>
        <begin position="235"/>
        <end position="246"/>
    </location>
</feature>
<evidence type="ECO:0000256" key="1">
    <source>
        <dbReference type="SAM" id="MobiDB-lite"/>
    </source>
</evidence>
<evidence type="ECO:0000313" key="3">
    <source>
        <dbReference type="Proteomes" id="UP001286456"/>
    </source>
</evidence>
<organism evidence="2 3">
    <name type="scientific">Cercophora scortea</name>
    <dbReference type="NCBI Taxonomy" id="314031"/>
    <lineage>
        <taxon>Eukaryota</taxon>
        <taxon>Fungi</taxon>
        <taxon>Dikarya</taxon>
        <taxon>Ascomycota</taxon>
        <taxon>Pezizomycotina</taxon>
        <taxon>Sordariomycetes</taxon>
        <taxon>Sordariomycetidae</taxon>
        <taxon>Sordariales</taxon>
        <taxon>Lasiosphaeriaceae</taxon>
        <taxon>Cercophora</taxon>
    </lineage>
</organism>
<evidence type="ECO:0000313" key="2">
    <source>
        <dbReference type="EMBL" id="KAK3323617.1"/>
    </source>
</evidence>
<sequence>MEASFTPPNLAMALSTPSSLTKILTGPESRDTGKPKSTNPATTEILEANHSSPAVPAHLSEQSEKVPGADQTLAASKPGHRRTDFGTSAYIPATPIDDLIGPPHTSKGVIRPIPRARRQAGKEEPETRDFARISVAQMGIDNIFKETQQPAIENPFLYSQPPVAYSRNMNGSYLSETHPQQSDVANSDRPDVVDPSTTTEQMQFEYTYSGFQPTEAGREDACAERAHAGANAIDQSRHGEASMEAA</sequence>
<dbReference type="AlphaFoldDB" id="A0AAE0IEM1"/>
<feature type="compositionally biased region" description="Basic and acidic residues" evidence="1">
    <location>
        <begin position="216"/>
        <end position="227"/>
    </location>
</feature>
<dbReference type="Proteomes" id="UP001286456">
    <property type="component" value="Unassembled WGS sequence"/>
</dbReference>
<keyword evidence="3" id="KW-1185">Reference proteome</keyword>
<feature type="region of interest" description="Disordered" evidence="1">
    <location>
        <begin position="1"/>
        <end position="109"/>
    </location>
</feature>
<reference evidence="2" key="1">
    <citation type="journal article" date="2023" name="Mol. Phylogenet. Evol.">
        <title>Genome-scale phylogeny and comparative genomics of the fungal order Sordariales.</title>
        <authorList>
            <person name="Hensen N."/>
            <person name="Bonometti L."/>
            <person name="Westerberg I."/>
            <person name="Brannstrom I.O."/>
            <person name="Guillou S."/>
            <person name="Cros-Aarteil S."/>
            <person name="Calhoun S."/>
            <person name="Haridas S."/>
            <person name="Kuo A."/>
            <person name="Mondo S."/>
            <person name="Pangilinan J."/>
            <person name="Riley R."/>
            <person name="LaButti K."/>
            <person name="Andreopoulos B."/>
            <person name="Lipzen A."/>
            <person name="Chen C."/>
            <person name="Yan M."/>
            <person name="Daum C."/>
            <person name="Ng V."/>
            <person name="Clum A."/>
            <person name="Steindorff A."/>
            <person name="Ohm R.A."/>
            <person name="Martin F."/>
            <person name="Silar P."/>
            <person name="Natvig D.O."/>
            <person name="Lalanne C."/>
            <person name="Gautier V."/>
            <person name="Ament-Velasquez S.L."/>
            <person name="Kruys A."/>
            <person name="Hutchinson M.I."/>
            <person name="Powell A.J."/>
            <person name="Barry K."/>
            <person name="Miller A.N."/>
            <person name="Grigoriev I.V."/>
            <person name="Debuchy R."/>
            <person name="Gladieux P."/>
            <person name="Hiltunen Thoren M."/>
            <person name="Johannesson H."/>
        </authorList>
    </citation>
    <scope>NUCLEOTIDE SEQUENCE</scope>
    <source>
        <strain evidence="2">SMH4131-1</strain>
    </source>
</reference>